<dbReference type="GO" id="GO:0005524">
    <property type="term" value="F:ATP binding"/>
    <property type="evidence" value="ECO:0007669"/>
    <property type="project" value="UniProtKB-KW"/>
</dbReference>
<dbReference type="STRING" id="1962155.B1813_03515"/>
<dbReference type="AlphaFoldDB" id="A0A1V9A916"/>
<dbReference type="GO" id="GO:0046677">
    <property type="term" value="P:response to antibiotic"/>
    <property type="evidence" value="ECO:0007669"/>
    <property type="project" value="UniProtKB-KW"/>
</dbReference>
<dbReference type="InterPro" id="IPR017871">
    <property type="entry name" value="ABC_transporter-like_CS"/>
</dbReference>
<keyword evidence="5" id="KW-0046">Antibiotic resistance</keyword>
<keyword evidence="2" id="KW-0813">Transport</keyword>
<gene>
    <name evidence="7" type="ORF">B1813_03515</name>
</gene>
<keyword evidence="4 7" id="KW-0067">ATP-binding</keyword>
<dbReference type="SMART" id="SM00382">
    <property type="entry name" value="AAA"/>
    <property type="match status" value="1"/>
</dbReference>
<dbReference type="PANTHER" id="PTHR42711:SF17">
    <property type="entry name" value="ABC TRANSPORTER ATP-BINDING PROTEIN"/>
    <property type="match status" value="1"/>
</dbReference>
<dbReference type="Pfam" id="PF00005">
    <property type="entry name" value="ABC_tran"/>
    <property type="match status" value="1"/>
</dbReference>
<evidence type="ECO:0000256" key="5">
    <source>
        <dbReference type="ARBA" id="ARBA00023251"/>
    </source>
</evidence>
<dbReference type="PROSITE" id="PS00211">
    <property type="entry name" value="ABC_TRANSPORTER_1"/>
    <property type="match status" value="1"/>
</dbReference>
<sequence>MTVLARALDLTRRYNGTIALDGVSLEIAAGQVVGLLGPNGAGKSTLINVMTGLVRPDAGRVDLCGGDPRSESTRRVIGVTPQETGLPETWRVAELVDFVSAHFPDPVDRTELLDRFDLAPLADRQAGGLSGGQQRRVAVALAFAGRPRLVFLDEPTTGLDVDARRALWDGIRSFNADGGAVLLTSHYIEEVEALADRVVVMDRGRIIADGGVAEIRGRVRLKRVTLTDPVLPELVGVSSVERDADRTHLLTNDASALVRELVTAGASFTDIEIESASLEDAFLAITGDRRAT</sequence>
<evidence type="ECO:0000259" key="6">
    <source>
        <dbReference type="PROSITE" id="PS50893"/>
    </source>
</evidence>
<dbReference type="PANTHER" id="PTHR42711">
    <property type="entry name" value="ABC TRANSPORTER ATP-BINDING PROTEIN"/>
    <property type="match status" value="1"/>
</dbReference>
<organism evidence="7 8">
    <name type="scientific">Saccharomonospora piscinae</name>
    <dbReference type="NCBI Taxonomy" id="687388"/>
    <lineage>
        <taxon>Bacteria</taxon>
        <taxon>Bacillati</taxon>
        <taxon>Actinomycetota</taxon>
        <taxon>Actinomycetes</taxon>
        <taxon>Pseudonocardiales</taxon>
        <taxon>Pseudonocardiaceae</taxon>
        <taxon>Saccharomonospora</taxon>
    </lineage>
</organism>
<dbReference type="SUPFAM" id="SSF52540">
    <property type="entry name" value="P-loop containing nucleoside triphosphate hydrolases"/>
    <property type="match status" value="1"/>
</dbReference>
<reference evidence="7 8" key="1">
    <citation type="submission" date="2017-02" db="EMBL/GenBank/DDBJ databases">
        <title>Draft genome of Saccharomonospora sp. 154.</title>
        <authorList>
            <person name="Alonso-Carmona G.S."/>
            <person name="De La Haba R."/>
            <person name="Vera-Gargallo B."/>
            <person name="Sandoval-Trujillo A.H."/>
            <person name="Ramirez-Duran N."/>
            <person name="Ventosa A."/>
        </authorList>
    </citation>
    <scope>NUCLEOTIDE SEQUENCE [LARGE SCALE GENOMIC DNA]</scope>
    <source>
        <strain evidence="7 8">LRS4.154</strain>
    </source>
</reference>
<dbReference type="PROSITE" id="PS50893">
    <property type="entry name" value="ABC_TRANSPORTER_2"/>
    <property type="match status" value="1"/>
</dbReference>
<dbReference type="InterPro" id="IPR003593">
    <property type="entry name" value="AAA+_ATPase"/>
</dbReference>
<dbReference type="InterPro" id="IPR027417">
    <property type="entry name" value="P-loop_NTPase"/>
</dbReference>
<dbReference type="Proteomes" id="UP000192591">
    <property type="component" value="Unassembled WGS sequence"/>
</dbReference>
<keyword evidence="8" id="KW-1185">Reference proteome</keyword>
<evidence type="ECO:0000256" key="1">
    <source>
        <dbReference type="ARBA" id="ARBA00004202"/>
    </source>
</evidence>
<dbReference type="InterPro" id="IPR050763">
    <property type="entry name" value="ABC_transporter_ATP-binding"/>
</dbReference>
<evidence type="ECO:0000313" key="8">
    <source>
        <dbReference type="Proteomes" id="UP000192591"/>
    </source>
</evidence>
<comment type="caution">
    <text evidence="7">The sequence shown here is derived from an EMBL/GenBank/DDBJ whole genome shotgun (WGS) entry which is preliminary data.</text>
</comment>
<protein>
    <submittedName>
        <fullName evidence="7">ABC transporter ATP-binding protein</fullName>
    </submittedName>
</protein>
<dbReference type="EMBL" id="MWIH01000003">
    <property type="protein sequence ID" value="OQO93627.1"/>
    <property type="molecule type" value="Genomic_DNA"/>
</dbReference>
<dbReference type="RefSeq" id="WP_081190592.1">
    <property type="nucleotide sequence ID" value="NZ_MWIH01000003.1"/>
</dbReference>
<keyword evidence="3" id="KW-0547">Nucleotide-binding</keyword>
<dbReference type="GO" id="GO:0005886">
    <property type="term" value="C:plasma membrane"/>
    <property type="evidence" value="ECO:0007669"/>
    <property type="project" value="UniProtKB-SubCell"/>
</dbReference>
<proteinExistence type="predicted"/>
<evidence type="ECO:0000256" key="3">
    <source>
        <dbReference type="ARBA" id="ARBA00022741"/>
    </source>
</evidence>
<feature type="domain" description="ABC transporter" evidence="6">
    <location>
        <begin position="5"/>
        <end position="228"/>
    </location>
</feature>
<evidence type="ECO:0000313" key="7">
    <source>
        <dbReference type="EMBL" id="OQO93627.1"/>
    </source>
</evidence>
<name>A0A1V9A916_SACPI</name>
<dbReference type="GO" id="GO:0016887">
    <property type="term" value="F:ATP hydrolysis activity"/>
    <property type="evidence" value="ECO:0007669"/>
    <property type="project" value="InterPro"/>
</dbReference>
<comment type="subcellular location">
    <subcellularLocation>
        <location evidence="1">Cell membrane</location>
        <topology evidence="1">Peripheral membrane protein</topology>
    </subcellularLocation>
</comment>
<accession>A0A1V9A916</accession>
<evidence type="ECO:0000256" key="2">
    <source>
        <dbReference type="ARBA" id="ARBA00022448"/>
    </source>
</evidence>
<dbReference type="CDD" id="cd03230">
    <property type="entry name" value="ABC_DR_subfamily_A"/>
    <property type="match status" value="1"/>
</dbReference>
<evidence type="ECO:0000256" key="4">
    <source>
        <dbReference type="ARBA" id="ARBA00022840"/>
    </source>
</evidence>
<dbReference type="InterPro" id="IPR003439">
    <property type="entry name" value="ABC_transporter-like_ATP-bd"/>
</dbReference>
<dbReference type="Gene3D" id="3.40.50.300">
    <property type="entry name" value="P-loop containing nucleotide triphosphate hydrolases"/>
    <property type="match status" value="1"/>
</dbReference>